<gene>
    <name evidence="14" type="ORF">GTQ45_03785</name>
</gene>
<reference evidence="14 15" key="1">
    <citation type="journal article" date="2016" name="Int. J. Syst. Evol. Microbiol.">
        <title>Pyruvatibacter mobilis gen. nov., sp. nov., a marine bacterium from the culture broth of Picochlorum sp. 122.</title>
        <authorList>
            <person name="Wang G."/>
            <person name="Tang M."/>
            <person name="Wu H."/>
            <person name="Dai S."/>
            <person name="Li T."/>
            <person name="Chen C."/>
            <person name="He H."/>
            <person name="Fan J."/>
            <person name="Xiang W."/>
            <person name="Li X."/>
        </authorList>
    </citation>
    <scope>NUCLEOTIDE SEQUENCE [LARGE SCALE GENOMIC DNA]</scope>
    <source>
        <strain evidence="14 15">GYP-11</strain>
    </source>
</reference>
<dbReference type="GO" id="GO:0071731">
    <property type="term" value="P:response to nitric oxide"/>
    <property type="evidence" value="ECO:0007669"/>
    <property type="project" value="TreeGrafter"/>
</dbReference>
<keyword evidence="8" id="KW-0443">Lipid metabolism</keyword>
<evidence type="ECO:0000313" key="14">
    <source>
        <dbReference type="EMBL" id="NBG94848.1"/>
    </source>
</evidence>
<evidence type="ECO:0000256" key="1">
    <source>
        <dbReference type="ARBA" id="ARBA00004771"/>
    </source>
</evidence>
<evidence type="ECO:0000256" key="6">
    <source>
        <dbReference type="ARBA" id="ARBA00022679"/>
    </source>
</evidence>
<keyword evidence="7" id="KW-0319">Glycerol metabolism</keyword>
<dbReference type="GO" id="GO:0006071">
    <property type="term" value="P:glycerol metabolic process"/>
    <property type="evidence" value="ECO:0007669"/>
    <property type="project" value="UniProtKB-KW"/>
</dbReference>
<comment type="caution">
    <text evidence="14">The sequence shown here is derived from an EMBL/GenBank/DDBJ whole genome shotgun (WGS) entry which is preliminary data.</text>
</comment>
<evidence type="ECO:0000256" key="3">
    <source>
        <dbReference type="ARBA" id="ARBA00009587"/>
    </source>
</evidence>
<dbReference type="InterPro" id="IPR045034">
    <property type="entry name" value="O-acyltransferase_WSD1-like"/>
</dbReference>
<comment type="similarity">
    <text evidence="3">Belongs to the long-chain O-acyltransferase family.</text>
</comment>
<dbReference type="GeneID" id="300655757"/>
<dbReference type="GO" id="GO:0019432">
    <property type="term" value="P:triglyceride biosynthetic process"/>
    <property type="evidence" value="ECO:0007669"/>
    <property type="project" value="UniProtKB-UniPathway"/>
</dbReference>
<keyword evidence="15" id="KW-1185">Reference proteome</keyword>
<keyword evidence="6 14" id="KW-0808">Transferase</keyword>
<comment type="pathway">
    <text evidence="2">Lipid metabolism.</text>
</comment>
<evidence type="ECO:0000256" key="4">
    <source>
        <dbReference type="ARBA" id="ARBA00013244"/>
    </source>
</evidence>
<dbReference type="GO" id="GO:0005886">
    <property type="term" value="C:plasma membrane"/>
    <property type="evidence" value="ECO:0007669"/>
    <property type="project" value="TreeGrafter"/>
</dbReference>
<dbReference type="UniPathway" id="UPA00282"/>
<evidence type="ECO:0000256" key="9">
    <source>
        <dbReference type="ARBA" id="ARBA00023315"/>
    </source>
</evidence>
<evidence type="ECO:0000256" key="11">
    <source>
        <dbReference type="SAM" id="MobiDB-lite"/>
    </source>
</evidence>
<evidence type="ECO:0000256" key="7">
    <source>
        <dbReference type="ARBA" id="ARBA00022798"/>
    </source>
</evidence>
<dbReference type="AlphaFoldDB" id="A0A845Q9B6"/>
<feature type="region of interest" description="Disordered" evidence="11">
    <location>
        <begin position="488"/>
        <end position="586"/>
    </location>
</feature>
<feature type="domain" description="O-acyltransferase WSD1-like N-terminal" evidence="12">
    <location>
        <begin position="4"/>
        <end position="273"/>
    </location>
</feature>
<evidence type="ECO:0000313" key="15">
    <source>
        <dbReference type="Proteomes" id="UP000470384"/>
    </source>
</evidence>
<dbReference type="Pfam" id="PF03007">
    <property type="entry name" value="WS_DGAT_cat"/>
    <property type="match status" value="1"/>
</dbReference>
<evidence type="ECO:0000256" key="10">
    <source>
        <dbReference type="ARBA" id="ARBA00048109"/>
    </source>
</evidence>
<feature type="compositionally biased region" description="Basic residues" evidence="11">
    <location>
        <begin position="517"/>
        <end position="560"/>
    </location>
</feature>
<dbReference type="PANTHER" id="PTHR31650">
    <property type="entry name" value="O-ACYLTRANSFERASE (WSD1-LIKE) FAMILY PROTEIN"/>
    <property type="match status" value="1"/>
</dbReference>
<dbReference type="EMBL" id="WXYQ01000004">
    <property type="protein sequence ID" value="NBG94848.1"/>
    <property type="molecule type" value="Genomic_DNA"/>
</dbReference>
<evidence type="ECO:0000259" key="13">
    <source>
        <dbReference type="Pfam" id="PF06974"/>
    </source>
</evidence>
<feature type="compositionally biased region" description="Low complexity" evidence="11">
    <location>
        <begin position="561"/>
        <end position="571"/>
    </location>
</feature>
<accession>A0A845Q9B6</accession>
<keyword evidence="5" id="KW-0444">Lipid biosynthesis</keyword>
<dbReference type="SUPFAM" id="SSF52777">
    <property type="entry name" value="CoA-dependent acyltransferases"/>
    <property type="match status" value="1"/>
</dbReference>
<feature type="domain" description="O-acyltransferase WSD1 C-terminal" evidence="13">
    <location>
        <begin position="314"/>
        <end position="464"/>
    </location>
</feature>
<comment type="pathway">
    <text evidence="1">Glycerolipid metabolism; triacylglycerol biosynthesis.</text>
</comment>
<dbReference type="GO" id="GO:0001666">
    <property type="term" value="P:response to hypoxia"/>
    <property type="evidence" value="ECO:0007669"/>
    <property type="project" value="TreeGrafter"/>
</dbReference>
<proteinExistence type="inferred from homology"/>
<comment type="catalytic activity">
    <reaction evidence="10">
        <text>an acyl-CoA + a 1,2-diacyl-sn-glycerol = a triacyl-sn-glycerol + CoA</text>
        <dbReference type="Rhea" id="RHEA:10868"/>
        <dbReference type="ChEBI" id="CHEBI:17815"/>
        <dbReference type="ChEBI" id="CHEBI:57287"/>
        <dbReference type="ChEBI" id="CHEBI:58342"/>
        <dbReference type="ChEBI" id="CHEBI:64615"/>
        <dbReference type="EC" id="2.3.1.20"/>
    </reaction>
</comment>
<organism evidence="14 15">
    <name type="scientific">Pyruvatibacter mobilis</name>
    <dbReference type="NCBI Taxonomy" id="1712261"/>
    <lineage>
        <taxon>Bacteria</taxon>
        <taxon>Pseudomonadati</taxon>
        <taxon>Pseudomonadota</taxon>
        <taxon>Alphaproteobacteria</taxon>
        <taxon>Hyphomicrobiales</taxon>
        <taxon>Parvibaculaceae</taxon>
        <taxon>Pyruvatibacter</taxon>
    </lineage>
</organism>
<dbReference type="InterPro" id="IPR009721">
    <property type="entry name" value="O-acyltransferase_WSD1_C"/>
</dbReference>
<dbReference type="EC" id="2.3.1.20" evidence="4"/>
<dbReference type="Proteomes" id="UP000470384">
    <property type="component" value="Unassembled WGS sequence"/>
</dbReference>
<evidence type="ECO:0000259" key="12">
    <source>
        <dbReference type="Pfam" id="PF03007"/>
    </source>
</evidence>
<dbReference type="Pfam" id="PF06974">
    <property type="entry name" value="WS_DGAT_C"/>
    <property type="match status" value="1"/>
</dbReference>
<dbReference type="InterPro" id="IPR014292">
    <property type="entry name" value="Acyl_transf_WS/DGAT"/>
</dbReference>
<sequence>MEQLSALDAAFLYFETKNAPMHIGSVAIYDQSTVPGGVLAFKEILRNYESRLHLARAFRQRLAYVPGNLDHPYWFEDPDFDIEFHVRHIALPHPGDWRQLCIQVARLHSRALDTNRPLWEFYVLEGLDNVEGIPKGSFAIVSKVHHAAIDGVSGAEMTAAVHDLTPDAKPQPPEEQWVPEREPLALELLARSAGHTAVQPFRLANVLARSVPALARAGLKMTTGELKSSGPVPRTRFNACVSPHRVFDGRSFALDDLKFIRTTVPGATVNDVVLTVCGGALRKYLEDKEELPTDSMVAMTPISVRAAAAQKSAGNQVSAMTVAIGTDIADPMERLEAVFAHTTSSKELTNAVGAKNMTDYTQFIPSMTAGLAARLYSGLSLANRMKLPMNCVITNVPGPNVPLYMTGARLVTQFGLGPILDGMGLIMPVFSYGGQITISISSCREMVPDPAYFAQCIQESFDELLAAAQTRAASPKFKKMVKAAAGKKRASLSRDAVPAHQSDATLSARGTGDSQTTKRKAASKTKTKTKTKAKAKSAAKKTTAKRKTAAKKTSTRKTAAKKAAPETTAAETKSDDTKVVTLQAAE</sequence>
<protein>
    <recommendedName>
        <fullName evidence="4">diacylglycerol O-acyltransferase</fullName>
        <ecNumber evidence="4">2.3.1.20</ecNumber>
    </recommendedName>
</protein>
<dbReference type="GO" id="GO:0051701">
    <property type="term" value="P:biological process involved in interaction with host"/>
    <property type="evidence" value="ECO:0007669"/>
    <property type="project" value="TreeGrafter"/>
</dbReference>
<dbReference type="RefSeq" id="WP_160586921.1">
    <property type="nucleotide sequence ID" value="NZ_BMHN01000001.1"/>
</dbReference>
<evidence type="ECO:0000256" key="5">
    <source>
        <dbReference type="ARBA" id="ARBA00022516"/>
    </source>
</evidence>
<dbReference type="GO" id="GO:0004144">
    <property type="term" value="F:diacylglycerol O-acyltransferase activity"/>
    <property type="evidence" value="ECO:0007669"/>
    <property type="project" value="UniProtKB-EC"/>
</dbReference>
<evidence type="ECO:0000256" key="8">
    <source>
        <dbReference type="ARBA" id="ARBA00023098"/>
    </source>
</evidence>
<dbReference type="OrthoDB" id="7440981at2"/>
<dbReference type="NCBIfam" id="TIGR02946">
    <property type="entry name" value="acyl_WS_DGAT"/>
    <property type="match status" value="1"/>
</dbReference>
<dbReference type="InterPro" id="IPR004255">
    <property type="entry name" value="O-acyltransferase_WSD1_N"/>
</dbReference>
<dbReference type="PANTHER" id="PTHR31650:SF1">
    <property type="entry name" value="WAX ESTER SYNTHASE_DIACYLGLYCEROL ACYLTRANSFERASE 4-RELATED"/>
    <property type="match status" value="1"/>
</dbReference>
<keyword evidence="9 14" id="KW-0012">Acyltransferase</keyword>
<name>A0A845Q9B6_9HYPH</name>
<evidence type="ECO:0000256" key="2">
    <source>
        <dbReference type="ARBA" id="ARBA00005189"/>
    </source>
</evidence>